<dbReference type="InterPro" id="IPR049315">
    <property type="entry name" value="GDC-P_N"/>
</dbReference>
<reference evidence="4" key="1">
    <citation type="submission" date="2016-11" db="EMBL/GenBank/DDBJ databases">
        <authorList>
            <person name="Varghese N."/>
            <person name="Submissions S."/>
        </authorList>
    </citation>
    <scope>NUCLEOTIDE SEQUENCE [LARGE SCALE GENOMIC DNA]</scope>
    <source>
        <strain evidence="4">DSM 19514</strain>
    </source>
</reference>
<dbReference type="InterPro" id="IPR015424">
    <property type="entry name" value="PyrdxlP-dep_Trfase"/>
</dbReference>
<organism evidence="3 4">
    <name type="scientific">Ferrithrix thermotolerans DSM 19514</name>
    <dbReference type="NCBI Taxonomy" id="1121881"/>
    <lineage>
        <taxon>Bacteria</taxon>
        <taxon>Bacillati</taxon>
        <taxon>Actinomycetota</taxon>
        <taxon>Acidimicrobiia</taxon>
        <taxon>Acidimicrobiales</taxon>
        <taxon>Acidimicrobiaceae</taxon>
        <taxon>Ferrithrix</taxon>
    </lineage>
</organism>
<proteinExistence type="predicted"/>
<dbReference type="NCBIfam" id="NF001696">
    <property type="entry name" value="PRK00451.1"/>
    <property type="match status" value="1"/>
</dbReference>
<evidence type="ECO:0000313" key="3">
    <source>
        <dbReference type="EMBL" id="SHE55491.1"/>
    </source>
</evidence>
<dbReference type="GO" id="GO:0004375">
    <property type="term" value="F:glycine dehydrogenase (decarboxylating) activity"/>
    <property type="evidence" value="ECO:0007669"/>
    <property type="project" value="InterPro"/>
</dbReference>
<dbReference type="Pfam" id="PF02347">
    <property type="entry name" value="GDC-P"/>
    <property type="match status" value="1"/>
</dbReference>
<dbReference type="EMBL" id="FQUL01000010">
    <property type="protein sequence ID" value="SHE55491.1"/>
    <property type="molecule type" value="Genomic_DNA"/>
</dbReference>
<dbReference type="PANTHER" id="PTHR42806:SF1">
    <property type="entry name" value="GLYCINE DEHYDROGENASE (DECARBOXYLATING)"/>
    <property type="match status" value="1"/>
</dbReference>
<keyword evidence="1" id="KW-0560">Oxidoreductase</keyword>
<feature type="domain" description="Glycine cleavage system P-protein N-terminal" evidence="2">
    <location>
        <begin position="3"/>
        <end position="440"/>
    </location>
</feature>
<dbReference type="PANTHER" id="PTHR42806">
    <property type="entry name" value="GLYCINE CLEAVAGE SYSTEM P-PROTEIN"/>
    <property type="match status" value="1"/>
</dbReference>
<evidence type="ECO:0000259" key="2">
    <source>
        <dbReference type="Pfam" id="PF02347"/>
    </source>
</evidence>
<dbReference type="Gene3D" id="3.90.1150.10">
    <property type="entry name" value="Aspartate Aminotransferase, domain 1"/>
    <property type="match status" value="1"/>
</dbReference>
<dbReference type="PIRSF" id="PIRSF006815">
    <property type="entry name" value="GcvPA"/>
    <property type="match status" value="1"/>
</dbReference>
<gene>
    <name evidence="3" type="ORF">SAMN02745225_00949</name>
</gene>
<dbReference type="SUPFAM" id="SSF53383">
    <property type="entry name" value="PLP-dependent transferases"/>
    <property type="match status" value="1"/>
</dbReference>
<dbReference type="OrthoDB" id="9801272at2"/>
<dbReference type="STRING" id="1121881.SAMN02745225_00949"/>
<dbReference type="GO" id="GO:0009116">
    <property type="term" value="P:nucleoside metabolic process"/>
    <property type="evidence" value="ECO:0007669"/>
    <property type="project" value="InterPro"/>
</dbReference>
<protein>
    <submittedName>
        <fullName evidence="3">Glycine dehydrogenase subunit 1</fullName>
    </submittedName>
</protein>
<dbReference type="InterPro" id="IPR023010">
    <property type="entry name" value="GcvPA"/>
</dbReference>
<sequence>MPSFIPHSEAETKKMLDDLELDSLDQLFHLIDSDLRLKRELNLPAGVSEFEVLDTMSAFAQRNLNLSKPLVSFAGGGAYDHEIPSVLKTLGFRSEFVTAYTPYQPEVAQGVLQALFEFQTLISRVSGLEISNASLYDGASALVEAINLACAATERSTILVSDGVNPRYVETARTFAEGTGLTLNRLLLSPDLETQIREESLPQDVAAVVVGYPNYFGVIENLSLFREYCDRIGALLIVAYDPVAMALLKSPGELGADVAVAEGQPFGVPLSFGGPYLGLFSTSKRFTRLIPGRLVGETVDLEGKTAYVTTLRTREQDIRREKATSNVCTNQTLMAIWATIYLSWLGKVGFVNTAHRCYDNTRYLVDKLTSIKGVSLRNRTYLREASLELPVSVDYVIEEMATRGFLAGVKGEIEVSGETRELLIVTATEKRSKGEMDRFVDLLTEVIESAR</sequence>
<dbReference type="RefSeq" id="WP_072789329.1">
    <property type="nucleotide sequence ID" value="NZ_FQUL01000010.1"/>
</dbReference>
<evidence type="ECO:0000313" key="4">
    <source>
        <dbReference type="Proteomes" id="UP000184295"/>
    </source>
</evidence>
<dbReference type="InterPro" id="IPR015421">
    <property type="entry name" value="PyrdxlP-dep_Trfase_major"/>
</dbReference>
<dbReference type="Gene3D" id="3.40.640.10">
    <property type="entry name" value="Type I PLP-dependent aspartate aminotransferase-like (Major domain)"/>
    <property type="match status" value="1"/>
</dbReference>
<dbReference type="Proteomes" id="UP000184295">
    <property type="component" value="Unassembled WGS sequence"/>
</dbReference>
<evidence type="ECO:0000256" key="1">
    <source>
        <dbReference type="ARBA" id="ARBA00023002"/>
    </source>
</evidence>
<accession>A0A1M4UFC1</accession>
<dbReference type="InterPro" id="IPR015422">
    <property type="entry name" value="PyrdxlP-dep_Trfase_small"/>
</dbReference>
<keyword evidence="4" id="KW-1185">Reference proteome</keyword>
<name>A0A1M4UFC1_9ACTN</name>
<dbReference type="AlphaFoldDB" id="A0A1M4UFC1"/>